<feature type="transmembrane region" description="Helical" evidence="1">
    <location>
        <begin position="7"/>
        <end position="32"/>
    </location>
</feature>
<dbReference type="eggNOG" id="COG2426">
    <property type="taxonomic scope" value="Bacteria"/>
</dbReference>
<sequence length="162" mass="18077">MDNSLIWAYFLVFVLSAIPFFEAIAIVPVAIVGGLSPVPVIILGMVGNLLTVYLVIVFIDYIKKWRKSKKDEQEKENKRSIRARKIWKKYGLPGLAIIGPLFVGSHLTALMGVTFGGTKKATAVWMTVSLGVWCMMLALLAFFGFDFMHVEGNGFIKDLFQN</sequence>
<feature type="transmembrane region" description="Helical" evidence="1">
    <location>
        <begin position="123"/>
        <end position="145"/>
    </location>
</feature>
<evidence type="ECO:0000313" key="3">
    <source>
        <dbReference type="Proteomes" id="UP000018896"/>
    </source>
</evidence>
<dbReference type="Proteomes" id="UP000018896">
    <property type="component" value="Unassembled WGS sequence"/>
</dbReference>
<comment type="caution">
    <text evidence="2">The sequence shown here is derived from an EMBL/GenBank/DDBJ whole genome shotgun (WGS) entry which is preliminary data.</text>
</comment>
<keyword evidence="1" id="KW-0472">Membrane</keyword>
<dbReference type="RefSeq" id="WP_035667198.1">
    <property type="nucleotide sequence ID" value="NZ_BAUV01000047.1"/>
</dbReference>
<reference evidence="2 3" key="1">
    <citation type="journal article" date="2014" name="Genome Announc.">
        <title>Draft Genome Sequences of Three Alkaliphilic Bacillus Strains, Bacillus wakoensis JCM 9140T, Bacillus akibai JCM 9157T, and Bacillus hemicellulosilyticus JCM 9152T.</title>
        <authorList>
            <person name="Yuki M."/>
            <person name="Oshima K."/>
            <person name="Suda W."/>
            <person name="Oshida Y."/>
            <person name="Kitamura K."/>
            <person name="Iida T."/>
            <person name="Hattori M."/>
            <person name="Ohkuma M."/>
        </authorList>
    </citation>
    <scope>NUCLEOTIDE SEQUENCE [LARGE SCALE GENOMIC DNA]</scope>
    <source>
        <strain evidence="2 3">JCM 9157</strain>
    </source>
</reference>
<dbReference type="AlphaFoldDB" id="W4R058"/>
<name>W4R058_HALA3</name>
<accession>W4R058</accession>
<dbReference type="OrthoDB" id="6400183at2"/>
<dbReference type="Pfam" id="PF06695">
    <property type="entry name" value="Sm_multidrug_ex"/>
    <property type="match status" value="1"/>
</dbReference>
<keyword evidence="1" id="KW-0812">Transmembrane</keyword>
<organism evidence="2 3">
    <name type="scientific">Halalkalibacter akibai (strain ATCC 43226 / DSM 21942 / CIP 109018 / JCM 9157 / 1139)</name>
    <name type="common">Bacillus akibai</name>
    <dbReference type="NCBI Taxonomy" id="1236973"/>
    <lineage>
        <taxon>Bacteria</taxon>
        <taxon>Bacillati</taxon>
        <taxon>Bacillota</taxon>
        <taxon>Bacilli</taxon>
        <taxon>Bacillales</taxon>
        <taxon>Bacillaceae</taxon>
        <taxon>Halalkalibacter</taxon>
    </lineage>
</organism>
<feature type="transmembrane region" description="Helical" evidence="1">
    <location>
        <begin position="38"/>
        <end position="62"/>
    </location>
</feature>
<keyword evidence="3" id="KW-1185">Reference proteome</keyword>
<dbReference type="STRING" id="1236973.JCM9157_4160"/>
<protein>
    <submittedName>
        <fullName evidence="2">Putative DNA binding protein</fullName>
    </submittedName>
</protein>
<keyword evidence="1" id="KW-1133">Transmembrane helix</keyword>
<gene>
    <name evidence="2" type="ORF">JCM9157_4160</name>
</gene>
<evidence type="ECO:0000313" key="2">
    <source>
        <dbReference type="EMBL" id="GAE36924.1"/>
    </source>
</evidence>
<dbReference type="InterPro" id="IPR009577">
    <property type="entry name" value="Sm_multidrug_ex"/>
</dbReference>
<dbReference type="EMBL" id="BAUV01000047">
    <property type="protein sequence ID" value="GAE36924.1"/>
    <property type="molecule type" value="Genomic_DNA"/>
</dbReference>
<evidence type="ECO:0000256" key="1">
    <source>
        <dbReference type="SAM" id="Phobius"/>
    </source>
</evidence>
<proteinExistence type="predicted"/>
<feature type="transmembrane region" description="Helical" evidence="1">
    <location>
        <begin position="90"/>
        <end position="111"/>
    </location>
</feature>